<name>A0A919P2D3_9CELL</name>
<dbReference type="EMBL" id="BONK01000009">
    <property type="protein sequence ID" value="GIG22121.1"/>
    <property type="molecule type" value="Genomic_DNA"/>
</dbReference>
<proteinExistence type="predicted"/>
<gene>
    <name evidence="1" type="ORF">Cch01nite_28450</name>
</gene>
<reference evidence="1" key="1">
    <citation type="submission" date="2021-01" db="EMBL/GenBank/DDBJ databases">
        <title>Whole genome shotgun sequence of Cellulomonas chitinilytica NBRC 110799.</title>
        <authorList>
            <person name="Komaki H."/>
            <person name="Tamura T."/>
        </authorList>
    </citation>
    <scope>NUCLEOTIDE SEQUENCE</scope>
    <source>
        <strain evidence="1">NBRC 110799</strain>
    </source>
</reference>
<evidence type="ECO:0000313" key="2">
    <source>
        <dbReference type="Proteomes" id="UP000632740"/>
    </source>
</evidence>
<protein>
    <submittedName>
        <fullName evidence="1">Uncharacterized protein</fullName>
    </submittedName>
</protein>
<organism evidence="1 2">
    <name type="scientific">Cellulomonas chitinilytica</name>
    <dbReference type="NCBI Taxonomy" id="398759"/>
    <lineage>
        <taxon>Bacteria</taxon>
        <taxon>Bacillati</taxon>
        <taxon>Actinomycetota</taxon>
        <taxon>Actinomycetes</taxon>
        <taxon>Micrococcales</taxon>
        <taxon>Cellulomonadaceae</taxon>
        <taxon>Cellulomonas</taxon>
    </lineage>
</organism>
<sequence length="196" mass="19596">MAAGPSAVAAPDVANLPVATANPGLPASVIAGLPPIVQKSHTKLSLESYIPGSPIVYPDGTPVPGQSKAALAKLDSIDAASGGLARFSGNWCMTAYAIAGGGWSPPSVCPVAVWGSPGWSYPYSWARIEHGESTGCLQGRGWTVVSGGGGTIVPLWRGIGCGIQSGGAVSWGNVLGNPAVIAKSSVALMGFAANWT</sequence>
<dbReference type="AlphaFoldDB" id="A0A919P2D3"/>
<comment type="caution">
    <text evidence="1">The sequence shown here is derived from an EMBL/GenBank/DDBJ whole genome shotgun (WGS) entry which is preliminary data.</text>
</comment>
<dbReference type="Proteomes" id="UP000632740">
    <property type="component" value="Unassembled WGS sequence"/>
</dbReference>
<dbReference type="RefSeq" id="WP_203756176.1">
    <property type="nucleotide sequence ID" value="NZ_BONK01000009.1"/>
</dbReference>
<keyword evidence="2" id="KW-1185">Reference proteome</keyword>
<accession>A0A919P2D3</accession>
<evidence type="ECO:0000313" key="1">
    <source>
        <dbReference type="EMBL" id="GIG22121.1"/>
    </source>
</evidence>